<dbReference type="CDD" id="cd09420">
    <property type="entry name" value="LIM3_Prickle"/>
    <property type="match status" value="1"/>
</dbReference>
<feature type="compositionally biased region" description="Acidic residues" evidence="7">
    <location>
        <begin position="553"/>
        <end position="562"/>
    </location>
</feature>
<dbReference type="STRING" id="1676925.ENSPKIP00000025986"/>
<proteinExistence type="inferred from homology"/>
<dbReference type="InterPro" id="IPR047120">
    <property type="entry name" value="Pk/Esn/Tes"/>
</dbReference>
<feature type="domain" description="LIM zinc-binding" evidence="8">
    <location>
        <begin position="183"/>
        <end position="247"/>
    </location>
</feature>
<dbReference type="PANTHER" id="PTHR24211">
    <property type="entry name" value="LIM DOMAIN-CONTAINING PROTEIN"/>
    <property type="match status" value="1"/>
</dbReference>
<name>A0A3B3S7M0_9TELE</name>
<dbReference type="Proteomes" id="UP000261540">
    <property type="component" value="Unplaced"/>
</dbReference>
<feature type="compositionally biased region" description="Basic and acidic residues" evidence="7">
    <location>
        <begin position="717"/>
        <end position="741"/>
    </location>
</feature>
<feature type="region of interest" description="Disordered" evidence="7">
    <location>
        <begin position="504"/>
        <end position="631"/>
    </location>
</feature>
<dbReference type="InterPro" id="IPR033723">
    <property type="entry name" value="PET_prickle"/>
</dbReference>
<feature type="domain" description="PET" evidence="9">
    <location>
        <begin position="73"/>
        <end position="181"/>
    </location>
</feature>
<dbReference type="SMART" id="SM00132">
    <property type="entry name" value="LIM"/>
    <property type="match status" value="3"/>
</dbReference>
<dbReference type="InterPro" id="IPR010442">
    <property type="entry name" value="PET_domain"/>
</dbReference>
<dbReference type="PANTHER" id="PTHR24211:SF19">
    <property type="entry name" value="PRICKLE PLANAR CELL POLARITY PROTEIN 3"/>
    <property type="match status" value="1"/>
</dbReference>
<feature type="domain" description="LIM zinc-binding" evidence="8">
    <location>
        <begin position="248"/>
        <end position="308"/>
    </location>
</feature>
<evidence type="ECO:0000256" key="4">
    <source>
        <dbReference type="ARBA" id="ARBA00022833"/>
    </source>
</evidence>
<feature type="compositionally biased region" description="Low complexity" evidence="7">
    <location>
        <begin position="504"/>
        <end position="522"/>
    </location>
</feature>
<sequence length="741" mass="81244">MFTLGSRKRRSKGSGSDSIPDCRLPCARCGDQCPGFHMHGWRKTCVHCRCVREEHGFRSVPGALDRMVAKLVADVRRHSISDDDSGCASEEYAWVPPRLKPEQVHQYFSCIPEDKVPYVNSLGETYRVKQLLHQLPAHDSEPQYCNTLDENEKRELQLFSQKRKSENLGKGNVRLFPVTMTSAICRECGRPIQGGDLAVLASRAGPGACWHPQCFLCCQCHELLVDLIYFYQDGRMYCGRHHAEQIRPRCQACDEIILADECAEAEGRHWHLRHFCCSGCEAALGGQHYIMREGRPHCCSCYESLYSDYCDSCGEVIGIDQGQMTYEGQHWHAAESCFCCTRCRLPLLGRPFLPRGGLIFCSRPCSLGEDPYSSDSCDSALQSASRRTQCVDATGPIHRQRRCHSTTQCSENLTAAGCGVPEKGSINPAASSVAQPNGHLPAQSPQPPDLRPSDARPQRGASDVTSEYLEFLPKCSSRGTSTEKEADSAGELGSRVCDSQCASSAAPSESLPASPAVSAPPATSLPPDPCPPPPRPGGARVSFREPISCSYLIDEEDADEEEQGRGEDPTCGKLRFQRQTPQVCGAPRMELLDGPYQQRTSRRGGSGWSHSQGASGTPLHLSTRRHPQRTNATRPCLDALDWHGDLEKGPPAHNHAPLTLLPSRWKHEDPCSTCSSSSESEEEGYFLGQPIPLPPQLHRSVSGGGRGAGWMEGETGSSRRDGRGRPRSRSGKDGDAHCSIS</sequence>
<evidence type="ECO:0000256" key="6">
    <source>
        <dbReference type="PROSITE-ProRule" id="PRU00125"/>
    </source>
</evidence>
<dbReference type="CDD" id="cd09418">
    <property type="entry name" value="LIM2_Prickle"/>
    <property type="match status" value="1"/>
</dbReference>
<evidence type="ECO:0000259" key="8">
    <source>
        <dbReference type="PROSITE" id="PS50023"/>
    </source>
</evidence>
<evidence type="ECO:0000256" key="5">
    <source>
        <dbReference type="ARBA" id="ARBA00023038"/>
    </source>
</evidence>
<dbReference type="PROSITE" id="PS00478">
    <property type="entry name" value="LIM_DOMAIN_1"/>
    <property type="match status" value="1"/>
</dbReference>
<reference evidence="10" key="2">
    <citation type="submission" date="2025-09" db="UniProtKB">
        <authorList>
            <consortium name="Ensembl"/>
        </authorList>
    </citation>
    <scope>IDENTIFICATION</scope>
</reference>
<dbReference type="FunFam" id="2.10.110.10:FF:000035">
    <property type="entry name" value="prickle-like protein 2 isoform X1"/>
    <property type="match status" value="1"/>
</dbReference>
<dbReference type="GeneTree" id="ENSGT00940000153629"/>
<dbReference type="InterPro" id="IPR033725">
    <property type="entry name" value="LIM1_prickle"/>
</dbReference>
<dbReference type="Gene3D" id="2.10.110.10">
    <property type="entry name" value="Cysteine Rich Protein"/>
    <property type="match status" value="3"/>
</dbReference>
<dbReference type="PROSITE" id="PS50023">
    <property type="entry name" value="LIM_DOMAIN_2"/>
    <property type="match status" value="2"/>
</dbReference>
<dbReference type="PROSITE" id="PS51303">
    <property type="entry name" value="PET"/>
    <property type="match status" value="1"/>
</dbReference>
<keyword evidence="4 6" id="KW-0862">Zinc</keyword>
<evidence type="ECO:0000256" key="7">
    <source>
        <dbReference type="SAM" id="MobiDB-lite"/>
    </source>
</evidence>
<evidence type="ECO:0000256" key="1">
    <source>
        <dbReference type="ARBA" id="ARBA00008268"/>
    </source>
</evidence>
<evidence type="ECO:0000313" key="10">
    <source>
        <dbReference type="Ensembl" id="ENSPKIP00000025986.1"/>
    </source>
</evidence>
<dbReference type="InterPro" id="IPR033726">
    <property type="entry name" value="LIM2_prickle"/>
</dbReference>
<protein>
    <submittedName>
        <fullName evidence="10">Prickle planar cell polarity protein 3</fullName>
    </submittedName>
</protein>
<evidence type="ECO:0000256" key="2">
    <source>
        <dbReference type="ARBA" id="ARBA00022723"/>
    </source>
</evidence>
<dbReference type="CDD" id="cd09827">
    <property type="entry name" value="PET_Prickle"/>
    <property type="match status" value="1"/>
</dbReference>
<keyword evidence="3" id="KW-0677">Repeat</keyword>
<reference evidence="10" key="1">
    <citation type="submission" date="2025-08" db="UniProtKB">
        <authorList>
            <consortium name="Ensembl"/>
        </authorList>
    </citation>
    <scope>IDENTIFICATION</scope>
</reference>
<feature type="compositionally biased region" description="Pro residues" evidence="7">
    <location>
        <begin position="523"/>
        <end position="536"/>
    </location>
</feature>
<dbReference type="SUPFAM" id="SSF57716">
    <property type="entry name" value="Glucocorticoid receptor-like (DNA-binding domain)"/>
    <property type="match status" value="2"/>
</dbReference>
<evidence type="ECO:0000256" key="3">
    <source>
        <dbReference type="ARBA" id="ARBA00022737"/>
    </source>
</evidence>
<keyword evidence="11" id="KW-1185">Reference proteome</keyword>
<organism evidence="10 11">
    <name type="scientific">Paramormyrops kingsleyae</name>
    <dbReference type="NCBI Taxonomy" id="1676925"/>
    <lineage>
        <taxon>Eukaryota</taxon>
        <taxon>Metazoa</taxon>
        <taxon>Chordata</taxon>
        <taxon>Craniata</taxon>
        <taxon>Vertebrata</taxon>
        <taxon>Euteleostomi</taxon>
        <taxon>Actinopterygii</taxon>
        <taxon>Neopterygii</taxon>
        <taxon>Teleostei</taxon>
        <taxon>Osteoglossocephala</taxon>
        <taxon>Osteoglossomorpha</taxon>
        <taxon>Osteoglossiformes</taxon>
        <taxon>Mormyridae</taxon>
        <taxon>Paramormyrops</taxon>
    </lineage>
</organism>
<dbReference type="Ensembl" id="ENSPKIT00000006734.1">
    <property type="protein sequence ID" value="ENSPKIP00000025986.1"/>
    <property type="gene ID" value="ENSPKIG00000008640.1"/>
</dbReference>
<dbReference type="GO" id="GO:0008270">
    <property type="term" value="F:zinc ion binding"/>
    <property type="evidence" value="ECO:0007669"/>
    <property type="project" value="InterPro"/>
</dbReference>
<dbReference type="InterPro" id="IPR033727">
    <property type="entry name" value="LIM3_prickle"/>
</dbReference>
<evidence type="ECO:0000313" key="11">
    <source>
        <dbReference type="Proteomes" id="UP000261540"/>
    </source>
</evidence>
<dbReference type="AlphaFoldDB" id="A0A3B3S7M0"/>
<evidence type="ECO:0000259" key="9">
    <source>
        <dbReference type="PROSITE" id="PS51303"/>
    </source>
</evidence>
<keyword evidence="5 6" id="KW-0440">LIM domain</keyword>
<dbReference type="InterPro" id="IPR001781">
    <property type="entry name" value="Znf_LIM"/>
</dbReference>
<dbReference type="CDD" id="cd09415">
    <property type="entry name" value="LIM1_Prickle"/>
    <property type="match status" value="1"/>
</dbReference>
<feature type="region of interest" description="Disordered" evidence="7">
    <location>
        <begin position="426"/>
        <end position="465"/>
    </location>
</feature>
<dbReference type="FunFam" id="2.10.110.10:FF:000005">
    <property type="entry name" value="Testin isoform 1"/>
    <property type="match status" value="1"/>
</dbReference>
<accession>A0A3B3S7M0</accession>
<keyword evidence="2 6" id="KW-0479">Metal-binding</keyword>
<dbReference type="Pfam" id="PF00412">
    <property type="entry name" value="LIM"/>
    <property type="match status" value="3"/>
</dbReference>
<dbReference type="Pfam" id="PF06297">
    <property type="entry name" value="PET"/>
    <property type="match status" value="1"/>
</dbReference>
<feature type="region of interest" description="Disordered" evidence="7">
    <location>
        <begin position="653"/>
        <end position="741"/>
    </location>
</feature>
<comment type="similarity">
    <text evidence="1">Belongs to the prickle / espinas / testin family.</text>
</comment>